<reference evidence="12 13" key="1">
    <citation type="journal article" date="2017" name="Nat. Commun.">
        <title>Genome assembly with in vitro proximity ligation data and whole-genome triplication in lettuce.</title>
        <authorList>
            <person name="Reyes-Chin-Wo S."/>
            <person name="Wang Z."/>
            <person name="Yang X."/>
            <person name="Kozik A."/>
            <person name="Arikit S."/>
            <person name="Song C."/>
            <person name="Xia L."/>
            <person name="Froenicke L."/>
            <person name="Lavelle D.O."/>
            <person name="Truco M.J."/>
            <person name="Xia R."/>
            <person name="Zhu S."/>
            <person name="Xu C."/>
            <person name="Xu H."/>
            <person name="Xu X."/>
            <person name="Cox K."/>
            <person name="Korf I."/>
            <person name="Meyers B.C."/>
            <person name="Michelmore R.W."/>
        </authorList>
    </citation>
    <scope>NUCLEOTIDE SEQUENCE [LARGE SCALE GENOMIC DNA]</scope>
    <source>
        <strain evidence="13">cv. Salinas</strain>
        <tissue evidence="12">Seedlings</tissue>
    </source>
</reference>
<evidence type="ECO:0000256" key="1">
    <source>
        <dbReference type="ARBA" id="ARBA00004141"/>
    </source>
</evidence>
<feature type="coiled-coil region" evidence="9">
    <location>
        <begin position="243"/>
        <end position="270"/>
    </location>
</feature>
<sequence length="367" mass="41523">MEMGDGSSMVLEPEHKYGVMRVWDGLKGLIMRFVMRVWMFLKKAWDLGVDEPRKFFHCLKVGVALMVVSLFYYMRPLYDGVGGSAIWAVMTVVVVFEYTVGRWNVIQVFEQNLCYSSCWIPCTWGCVAEYFGHDDEESKKSSQGYKCVLNSKASEEAMENFARWEPAHGQFNFRHPWKKYLKIGGSSRSCAYCIETLTSCLDSKNQVPESLKNHLDSSCMNLSSSASRVIRELATIISTTTRSNKIDMAVEDMKNAVQELQNDLKSLPDLLVQPHDKGEESSTPKSLEKNDRVPSQITVIPLMEVIPIVSFASLLMETASRIEENIVKAVEELADSAHFKEPEDKMKPKHNPTSKIVSDEEGALQCV</sequence>
<dbReference type="GO" id="GO:0009705">
    <property type="term" value="C:plant-type vacuole membrane"/>
    <property type="evidence" value="ECO:0000318"/>
    <property type="project" value="GO_Central"/>
</dbReference>
<dbReference type="InterPro" id="IPR020966">
    <property type="entry name" value="ALMT"/>
</dbReference>
<dbReference type="AlphaFoldDB" id="A0A9R1W6T0"/>
<keyword evidence="3" id="KW-0813">Transport</keyword>
<evidence type="ECO:0000313" key="13">
    <source>
        <dbReference type="Proteomes" id="UP000235145"/>
    </source>
</evidence>
<keyword evidence="7 11" id="KW-0472">Membrane</keyword>
<accession>A0A9R1W6T0</accession>
<comment type="similarity">
    <text evidence="2">Belongs to the aromatic acid exporter (TC 2.A.85) family.</text>
</comment>
<dbReference type="GO" id="GO:0034220">
    <property type="term" value="P:monoatomic ion transmembrane transport"/>
    <property type="evidence" value="ECO:0007669"/>
    <property type="project" value="UniProtKB-KW"/>
</dbReference>
<evidence type="ECO:0000256" key="10">
    <source>
        <dbReference type="SAM" id="MobiDB-lite"/>
    </source>
</evidence>
<evidence type="ECO:0000256" key="5">
    <source>
        <dbReference type="ARBA" id="ARBA00022989"/>
    </source>
</evidence>
<keyword evidence="6" id="KW-0406">Ion transport</keyword>
<evidence type="ECO:0000256" key="8">
    <source>
        <dbReference type="ARBA" id="ARBA00023303"/>
    </source>
</evidence>
<evidence type="ECO:0000256" key="11">
    <source>
        <dbReference type="SAM" id="Phobius"/>
    </source>
</evidence>
<keyword evidence="5 11" id="KW-1133">Transmembrane helix</keyword>
<feature type="compositionally biased region" description="Basic and acidic residues" evidence="10">
    <location>
        <begin position="274"/>
        <end position="292"/>
    </location>
</feature>
<evidence type="ECO:0000256" key="6">
    <source>
        <dbReference type="ARBA" id="ARBA00023065"/>
    </source>
</evidence>
<evidence type="ECO:0000256" key="3">
    <source>
        <dbReference type="ARBA" id="ARBA00022448"/>
    </source>
</evidence>
<evidence type="ECO:0000256" key="4">
    <source>
        <dbReference type="ARBA" id="ARBA00022692"/>
    </source>
</evidence>
<feature type="transmembrane region" description="Helical" evidence="11">
    <location>
        <begin position="80"/>
        <end position="100"/>
    </location>
</feature>
<evidence type="ECO:0000256" key="2">
    <source>
        <dbReference type="ARBA" id="ARBA00007079"/>
    </source>
</evidence>
<evidence type="ECO:0000256" key="7">
    <source>
        <dbReference type="ARBA" id="ARBA00023136"/>
    </source>
</evidence>
<dbReference type="EMBL" id="NBSK02000003">
    <property type="protein sequence ID" value="KAJ0218458.1"/>
    <property type="molecule type" value="Genomic_DNA"/>
</dbReference>
<dbReference type="Proteomes" id="UP000235145">
    <property type="component" value="Unassembled WGS sequence"/>
</dbReference>
<keyword evidence="13" id="KW-1185">Reference proteome</keyword>
<comment type="subcellular location">
    <subcellularLocation>
        <location evidence="1">Membrane</location>
        <topology evidence="1">Multi-pass membrane protein</topology>
    </subcellularLocation>
</comment>
<name>A0A9R1W6T0_LACSA</name>
<organism evidence="12 13">
    <name type="scientific">Lactuca sativa</name>
    <name type="common">Garden lettuce</name>
    <dbReference type="NCBI Taxonomy" id="4236"/>
    <lineage>
        <taxon>Eukaryota</taxon>
        <taxon>Viridiplantae</taxon>
        <taxon>Streptophyta</taxon>
        <taxon>Embryophyta</taxon>
        <taxon>Tracheophyta</taxon>
        <taxon>Spermatophyta</taxon>
        <taxon>Magnoliopsida</taxon>
        <taxon>eudicotyledons</taxon>
        <taxon>Gunneridae</taxon>
        <taxon>Pentapetalae</taxon>
        <taxon>asterids</taxon>
        <taxon>campanulids</taxon>
        <taxon>Asterales</taxon>
        <taxon>Asteraceae</taxon>
        <taxon>Cichorioideae</taxon>
        <taxon>Cichorieae</taxon>
        <taxon>Lactucinae</taxon>
        <taxon>Lactuca</taxon>
    </lineage>
</organism>
<evidence type="ECO:0000256" key="9">
    <source>
        <dbReference type="SAM" id="Coils"/>
    </source>
</evidence>
<dbReference type="PANTHER" id="PTHR31086">
    <property type="entry name" value="ALUMINUM-ACTIVATED MALATE TRANSPORTER 10"/>
    <property type="match status" value="1"/>
</dbReference>
<evidence type="ECO:0000313" key="12">
    <source>
        <dbReference type="EMBL" id="KAJ0218458.1"/>
    </source>
</evidence>
<feature type="transmembrane region" description="Helical" evidence="11">
    <location>
        <begin position="53"/>
        <end position="74"/>
    </location>
</feature>
<proteinExistence type="inferred from homology"/>
<evidence type="ECO:0008006" key="14">
    <source>
        <dbReference type="Google" id="ProtNLM"/>
    </source>
</evidence>
<keyword evidence="8" id="KW-0407">Ion channel</keyword>
<protein>
    <recommendedName>
        <fullName evidence="14">Aluminum-activated malate transporter</fullName>
    </recommendedName>
</protein>
<keyword evidence="9" id="KW-0175">Coiled coil</keyword>
<dbReference type="GO" id="GO:0015743">
    <property type="term" value="P:malate transport"/>
    <property type="evidence" value="ECO:0007669"/>
    <property type="project" value="InterPro"/>
</dbReference>
<dbReference type="Pfam" id="PF11744">
    <property type="entry name" value="ALMT"/>
    <property type="match status" value="2"/>
</dbReference>
<feature type="region of interest" description="Disordered" evidence="10">
    <location>
        <begin position="338"/>
        <end position="367"/>
    </location>
</feature>
<keyword evidence="4 11" id="KW-0812">Transmembrane</keyword>
<gene>
    <name evidence="12" type="ORF">LSAT_V11C300106370</name>
</gene>
<comment type="caution">
    <text evidence="12">The sequence shown here is derived from an EMBL/GenBank/DDBJ whole genome shotgun (WGS) entry which is preliminary data.</text>
</comment>
<feature type="region of interest" description="Disordered" evidence="10">
    <location>
        <begin position="273"/>
        <end position="292"/>
    </location>
</feature>